<accession>A0ABW4VTP0</accession>
<organism evidence="2 3">
    <name type="scientific">Belliella marina</name>
    <dbReference type="NCBI Taxonomy" id="1644146"/>
    <lineage>
        <taxon>Bacteria</taxon>
        <taxon>Pseudomonadati</taxon>
        <taxon>Bacteroidota</taxon>
        <taxon>Cytophagia</taxon>
        <taxon>Cytophagales</taxon>
        <taxon>Cyclobacteriaceae</taxon>
        <taxon>Belliella</taxon>
    </lineage>
</organism>
<evidence type="ECO:0000313" key="3">
    <source>
        <dbReference type="Proteomes" id="UP001597361"/>
    </source>
</evidence>
<dbReference type="SUPFAM" id="SSF51735">
    <property type="entry name" value="NAD(P)-binding Rossmann-fold domains"/>
    <property type="match status" value="1"/>
</dbReference>
<gene>
    <name evidence="2" type="ORF">ACFSKL_22535</name>
</gene>
<dbReference type="PANTHER" id="PTHR43162">
    <property type="match status" value="1"/>
</dbReference>
<sequence length="277" mass="31243">MKEEAYLVTGATGTIGTQVVHALLRLGKRVRILTRNATEHSKNIEVFEGDLNKPHTLKEALVGITGIHLISFGDENYNPLSSGKQIIEMVENAGVKRVTVLWNGEGNESSIEQEVKKSNLEWTILQPQEYMANALGWAESIKESSEVKEPFGDRPTAVVNETDIGEVVCKILTTGGHSKQIYTLTGPDTLTPKKQVQEIAVALNKEVKFIELDEHQTKKRWKDWGLPKETMEYLYEWYGNTPSVGYTVTNTVEQILGTPPRTFKEWTIENLHHFHTK</sequence>
<dbReference type="PANTHER" id="PTHR43162:SF1">
    <property type="entry name" value="PRESTALK A DIFFERENTIATION PROTEIN A"/>
    <property type="match status" value="1"/>
</dbReference>
<name>A0ABW4VTP0_9BACT</name>
<reference evidence="3" key="1">
    <citation type="journal article" date="2019" name="Int. J. Syst. Evol. Microbiol.">
        <title>The Global Catalogue of Microorganisms (GCM) 10K type strain sequencing project: providing services to taxonomists for standard genome sequencing and annotation.</title>
        <authorList>
            <consortium name="The Broad Institute Genomics Platform"/>
            <consortium name="The Broad Institute Genome Sequencing Center for Infectious Disease"/>
            <person name="Wu L."/>
            <person name="Ma J."/>
        </authorList>
    </citation>
    <scope>NUCLEOTIDE SEQUENCE [LARGE SCALE GENOMIC DNA]</scope>
    <source>
        <strain evidence="3">CGMCC 1.15180</strain>
    </source>
</reference>
<dbReference type="RefSeq" id="WP_376889590.1">
    <property type="nucleotide sequence ID" value="NZ_JBHUHR010000050.1"/>
</dbReference>
<dbReference type="InterPro" id="IPR036291">
    <property type="entry name" value="NAD(P)-bd_dom_sf"/>
</dbReference>
<dbReference type="InterPro" id="IPR051604">
    <property type="entry name" value="Ergot_Alk_Oxidoreductase"/>
</dbReference>
<dbReference type="Proteomes" id="UP001597361">
    <property type="component" value="Unassembled WGS sequence"/>
</dbReference>
<proteinExistence type="predicted"/>
<feature type="domain" description="NmrA-like" evidence="1">
    <location>
        <begin position="7"/>
        <end position="240"/>
    </location>
</feature>
<protein>
    <submittedName>
        <fullName evidence="2">NmrA family NAD(P)-binding protein</fullName>
    </submittedName>
</protein>
<comment type="caution">
    <text evidence="2">The sequence shown here is derived from an EMBL/GenBank/DDBJ whole genome shotgun (WGS) entry which is preliminary data.</text>
</comment>
<keyword evidence="3" id="KW-1185">Reference proteome</keyword>
<dbReference type="Gene3D" id="3.90.25.10">
    <property type="entry name" value="UDP-galactose 4-epimerase, domain 1"/>
    <property type="match status" value="1"/>
</dbReference>
<dbReference type="Gene3D" id="3.40.50.720">
    <property type="entry name" value="NAD(P)-binding Rossmann-like Domain"/>
    <property type="match status" value="1"/>
</dbReference>
<evidence type="ECO:0000259" key="1">
    <source>
        <dbReference type="Pfam" id="PF05368"/>
    </source>
</evidence>
<dbReference type="Pfam" id="PF05368">
    <property type="entry name" value="NmrA"/>
    <property type="match status" value="1"/>
</dbReference>
<dbReference type="InterPro" id="IPR008030">
    <property type="entry name" value="NmrA-like"/>
</dbReference>
<evidence type="ECO:0000313" key="2">
    <source>
        <dbReference type="EMBL" id="MFD2037589.1"/>
    </source>
</evidence>
<dbReference type="EMBL" id="JBHUHR010000050">
    <property type="protein sequence ID" value="MFD2037589.1"/>
    <property type="molecule type" value="Genomic_DNA"/>
</dbReference>